<protein>
    <submittedName>
        <fullName evidence="3">Uncharacterized protein LOC113214001</fullName>
    </submittedName>
</protein>
<feature type="chain" id="PRO_5026647277" evidence="1">
    <location>
        <begin position="20"/>
        <end position="184"/>
    </location>
</feature>
<evidence type="ECO:0000256" key="1">
    <source>
        <dbReference type="SAM" id="SignalP"/>
    </source>
</evidence>
<reference evidence="3" key="1">
    <citation type="submission" date="2025-08" db="UniProtKB">
        <authorList>
            <consortium name="RefSeq"/>
        </authorList>
    </citation>
    <scope>IDENTIFICATION</scope>
    <source>
        <tissue evidence="3">Whole organism</tissue>
    </source>
</reference>
<evidence type="ECO:0000313" key="3">
    <source>
        <dbReference type="RefSeq" id="XP_026289018.1"/>
    </source>
</evidence>
<dbReference type="RefSeq" id="XP_026289018.1">
    <property type="nucleotide sequence ID" value="XM_026433233.2"/>
</dbReference>
<name>A0A6J1T6Y1_FRAOC</name>
<sequence>MRCLLLAIAVCLRATTGQAAAVAQRDLLVVDRFGNCDNSERIAPLISAEVVTLKPGITVVRASANISKEVDQNLLEVETFICDIQAHDSCVQFLNWKKDTGVCAMATAKGMLWSPLFNVRPPLRCPVIAKGLYHIENGTFDMNKMQMISLPKNKYVRIKISTFAPKKIPYLCVIMGGIFRSVKV</sequence>
<dbReference type="GeneID" id="113214001"/>
<organism evidence="2 3">
    <name type="scientific">Frankliniella occidentalis</name>
    <name type="common">Western flower thrips</name>
    <name type="synonym">Euthrips occidentalis</name>
    <dbReference type="NCBI Taxonomy" id="133901"/>
    <lineage>
        <taxon>Eukaryota</taxon>
        <taxon>Metazoa</taxon>
        <taxon>Ecdysozoa</taxon>
        <taxon>Arthropoda</taxon>
        <taxon>Hexapoda</taxon>
        <taxon>Insecta</taxon>
        <taxon>Pterygota</taxon>
        <taxon>Neoptera</taxon>
        <taxon>Paraneoptera</taxon>
        <taxon>Thysanoptera</taxon>
        <taxon>Terebrantia</taxon>
        <taxon>Thripoidea</taxon>
        <taxon>Thripidae</taxon>
        <taxon>Frankliniella</taxon>
    </lineage>
</organism>
<dbReference type="KEGG" id="foc:113214001"/>
<keyword evidence="1" id="KW-0732">Signal</keyword>
<keyword evidence="2" id="KW-1185">Reference proteome</keyword>
<dbReference type="Proteomes" id="UP000504606">
    <property type="component" value="Unplaced"/>
</dbReference>
<proteinExistence type="predicted"/>
<dbReference type="AlphaFoldDB" id="A0A6J1T6Y1"/>
<feature type="signal peptide" evidence="1">
    <location>
        <begin position="1"/>
        <end position="19"/>
    </location>
</feature>
<gene>
    <name evidence="3" type="primary">LOC113214001</name>
</gene>
<evidence type="ECO:0000313" key="2">
    <source>
        <dbReference type="Proteomes" id="UP000504606"/>
    </source>
</evidence>
<accession>A0A6J1T6Y1</accession>